<dbReference type="AlphaFoldDB" id="A0A0E9SL14"/>
<proteinExistence type="predicted"/>
<organism evidence="1">
    <name type="scientific">Anguilla anguilla</name>
    <name type="common">European freshwater eel</name>
    <name type="synonym">Muraena anguilla</name>
    <dbReference type="NCBI Taxonomy" id="7936"/>
    <lineage>
        <taxon>Eukaryota</taxon>
        <taxon>Metazoa</taxon>
        <taxon>Chordata</taxon>
        <taxon>Craniata</taxon>
        <taxon>Vertebrata</taxon>
        <taxon>Euteleostomi</taxon>
        <taxon>Actinopterygii</taxon>
        <taxon>Neopterygii</taxon>
        <taxon>Teleostei</taxon>
        <taxon>Anguilliformes</taxon>
        <taxon>Anguillidae</taxon>
        <taxon>Anguilla</taxon>
    </lineage>
</organism>
<protein>
    <submittedName>
        <fullName evidence="1">Uncharacterized protein</fullName>
    </submittedName>
</protein>
<name>A0A0E9SL14_ANGAN</name>
<evidence type="ECO:0000313" key="1">
    <source>
        <dbReference type="EMBL" id="JAH41208.1"/>
    </source>
</evidence>
<dbReference type="EMBL" id="GBXM01067369">
    <property type="protein sequence ID" value="JAH41208.1"/>
    <property type="molecule type" value="Transcribed_RNA"/>
</dbReference>
<accession>A0A0E9SL14</accession>
<sequence>MLLVVLNLKPIVPKEFVPNANFNQEDVKSTDFKY</sequence>
<reference evidence="1" key="1">
    <citation type="submission" date="2014-11" db="EMBL/GenBank/DDBJ databases">
        <authorList>
            <person name="Amaro Gonzalez C."/>
        </authorList>
    </citation>
    <scope>NUCLEOTIDE SEQUENCE</scope>
</reference>
<reference evidence="1" key="2">
    <citation type="journal article" date="2015" name="Fish Shellfish Immunol.">
        <title>Early steps in the European eel (Anguilla anguilla)-Vibrio vulnificus interaction in the gills: Role of the RtxA13 toxin.</title>
        <authorList>
            <person name="Callol A."/>
            <person name="Pajuelo D."/>
            <person name="Ebbesson L."/>
            <person name="Teles M."/>
            <person name="MacKenzie S."/>
            <person name="Amaro C."/>
        </authorList>
    </citation>
    <scope>NUCLEOTIDE SEQUENCE</scope>
</reference>